<dbReference type="PANTHER" id="PTHR39337:SF1">
    <property type="entry name" value="BLR5642 PROTEIN"/>
    <property type="match status" value="1"/>
</dbReference>
<reference evidence="1 2" key="1">
    <citation type="submission" date="2018-05" db="EMBL/GenBank/DDBJ databases">
        <title>Genomic Encyclopedia of Type Strains, Phase IV (KMG-IV): sequencing the most valuable type-strain genomes for metagenomic binning, comparative biology and taxonomic classification.</title>
        <authorList>
            <person name="Goeker M."/>
        </authorList>
    </citation>
    <scope>NUCLEOTIDE SEQUENCE [LARGE SCALE GENOMIC DNA]</scope>
    <source>
        <strain evidence="1 2">DSM 14263</strain>
    </source>
</reference>
<dbReference type="Proteomes" id="UP000245812">
    <property type="component" value="Unassembled WGS sequence"/>
</dbReference>
<dbReference type="EMBL" id="QGHC01000002">
    <property type="protein sequence ID" value="PWK92597.1"/>
    <property type="molecule type" value="Genomic_DNA"/>
</dbReference>
<dbReference type="InterPro" id="IPR014519">
    <property type="entry name" value="UCP024492"/>
</dbReference>
<proteinExistence type="predicted"/>
<evidence type="ECO:0000313" key="2">
    <source>
        <dbReference type="Proteomes" id="UP000245812"/>
    </source>
</evidence>
<keyword evidence="2" id="KW-1185">Reference proteome</keyword>
<dbReference type="PIRSF" id="PIRSF024492">
    <property type="entry name" value="UCP024492"/>
    <property type="match status" value="1"/>
</dbReference>
<gene>
    <name evidence="1" type="ORF">C7456_102332</name>
</gene>
<protein>
    <submittedName>
        <fullName evidence="1">Uncharacterized protein DUF488</fullName>
    </submittedName>
</protein>
<organism evidence="1 2">
    <name type="scientific">Fulvimonas soli</name>
    <dbReference type="NCBI Taxonomy" id="155197"/>
    <lineage>
        <taxon>Bacteria</taxon>
        <taxon>Pseudomonadati</taxon>
        <taxon>Pseudomonadota</taxon>
        <taxon>Gammaproteobacteria</taxon>
        <taxon>Lysobacterales</taxon>
        <taxon>Rhodanobacteraceae</taxon>
        <taxon>Fulvimonas</taxon>
    </lineage>
</organism>
<dbReference type="PANTHER" id="PTHR39337">
    <property type="entry name" value="BLR5642 PROTEIN"/>
    <property type="match status" value="1"/>
</dbReference>
<comment type="caution">
    <text evidence="1">The sequence shown here is derived from an EMBL/GenBank/DDBJ whole genome shotgun (WGS) entry which is preliminary data.</text>
</comment>
<accession>A0A316IGD4</accession>
<name>A0A316IGD4_9GAMM</name>
<dbReference type="OrthoDB" id="9789109at2"/>
<sequence length="180" mass="19412">MSGDTVFTIGHSNRPFADFLALLRASRIDCVVDVRRFPGSRAMPQYDGEALREALAAAGIGYCHLAALGGRRKAAPGDARNALWENAGFRAYAGYALTAPFRAGLRELEALARTQRCALMCAEAVWWRCHRRIIADYLLADGRQVLHILGPGKVEPAALTPGAQPTAEGILYPPPQGALL</sequence>
<dbReference type="Pfam" id="PF04343">
    <property type="entry name" value="DUF488"/>
    <property type="match status" value="1"/>
</dbReference>
<dbReference type="RefSeq" id="WP_109722419.1">
    <property type="nucleotide sequence ID" value="NZ_MSZV01000006.1"/>
</dbReference>
<dbReference type="AlphaFoldDB" id="A0A316IGD4"/>
<dbReference type="InterPro" id="IPR007438">
    <property type="entry name" value="DUF488"/>
</dbReference>
<evidence type="ECO:0000313" key="1">
    <source>
        <dbReference type="EMBL" id="PWK92597.1"/>
    </source>
</evidence>